<evidence type="ECO:0000313" key="1">
    <source>
        <dbReference type="EMBL" id="OMI33559.1"/>
    </source>
</evidence>
<proteinExistence type="predicted"/>
<reference evidence="1 2" key="1">
    <citation type="submission" date="2013-05" db="EMBL/GenBank/DDBJ databases">
        <title>Genome sequence of Streptomyces sparsogenes DSM 40356.</title>
        <authorList>
            <person name="Coyne S."/>
            <person name="Seebeck F.P."/>
        </authorList>
    </citation>
    <scope>NUCLEOTIDE SEQUENCE [LARGE SCALE GENOMIC DNA]</scope>
    <source>
        <strain evidence="1 2">DSM 40356</strain>
    </source>
</reference>
<dbReference type="EMBL" id="ASQP01000529">
    <property type="protein sequence ID" value="OMI33559.1"/>
    <property type="molecule type" value="Genomic_DNA"/>
</dbReference>
<comment type="caution">
    <text evidence="1">The sequence shown here is derived from an EMBL/GenBank/DDBJ whole genome shotgun (WGS) entry which is preliminary data.</text>
</comment>
<dbReference type="GeneID" id="96742890"/>
<dbReference type="AlphaFoldDB" id="A0A1R1S635"/>
<dbReference type="RefSeq" id="WP_065960422.1">
    <property type="nucleotide sequence ID" value="NZ_ASQP01000529.1"/>
</dbReference>
<organism evidence="1 2">
    <name type="scientific">Streptomyces sparsogenes DSM 40356</name>
    <dbReference type="NCBI Taxonomy" id="1331668"/>
    <lineage>
        <taxon>Bacteria</taxon>
        <taxon>Bacillati</taxon>
        <taxon>Actinomycetota</taxon>
        <taxon>Actinomycetes</taxon>
        <taxon>Kitasatosporales</taxon>
        <taxon>Streptomycetaceae</taxon>
        <taxon>Streptomyces</taxon>
    </lineage>
</organism>
<name>A0A1R1S635_9ACTN</name>
<sequence length="194" mass="21503">MAYVTPRRNSAGQITSYQVKWNIGGKRAAGQGTELFDDEESAEVFKQAVNERTAALWAKDVGGAVRIETWSLEWWKRQVLGGVHEVRSSVPDRVWVWSVGPVVYGGDGTELSAGQDVHELRGRWVWEFEPGYTEEPAQSRAEWRPGPGAETEAEAWGLEQEAVRAAYEQARTDALRICSLNPALAVSDGREAVT</sequence>
<accession>A0A1R1S635</accession>
<keyword evidence="2" id="KW-1185">Reference proteome</keyword>
<protein>
    <submittedName>
        <fullName evidence="1">Integrase</fullName>
    </submittedName>
</protein>
<evidence type="ECO:0000313" key="2">
    <source>
        <dbReference type="Proteomes" id="UP000186168"/>
    </source>
</evidence>
<gene>
    <name evidence="1" type="ORF">SPAR_40792</name>
</gene>
<dbReference type="Proteomes" id="UP000186168">
    <property type="component" value="Unassembled WGS sequence"/>
</dbReference>
<dbReference type="STRING" id="67365.GCA_001704635_05284"/>